<evidence type="ECO:0000256" key="11">
    <source>
        <dbReference type="ARBA" id="ARBA00023286"/>
    </source>
</evidence>
<comment type="caution">
    <text evidence="17">The sequence shown here is derived from an EMBL/GenBank/DDBJ whole genome shotgun (WGS) entry which is preliminary data.</text>
</comment>
<evidence type="ECO:0000256" key="2">
    <source>
        <dbReference type="ARBA" id="ARBA00022448"/>
    </source>
</evidence>
<dbReference type="Pfam" id="PF00060">
    <property type="entry name" value="Lig_chan"/>
    <property type="match status" value="1"/>
</dbReference>
<feature type="transmembrane region" description="Helical" evidence="14">
    <location>
        <begin position="118"/>
        <end position="138"/>
    </location>
</feature>
<evidence type="ECO:0008006" key="19">
    <source>
        <dbReference type="Google" id="ProtNLM"/>
    </source>
</evidence>
<keyword evidence="7 14" id="KW-0472">Membrane</keyword>
<dbReference type="EMBL" id="JACVVK020000013">
    <property type="protein sequence ID" value="KAK7504836.1"/>
    <property type="molecule type" value="Genomic_DNA"/>
</dbReference>
<reference evidence="17 18" key="1">
    <citation type="journal article" date="2023" name="Sci. Data">
        <title>Genome assembly of the Korean intertidal mud-creeper Batillaria attramentaria.</title>
        <authorList>
            <person name="Patra A.K."/>
            <person name="Ho P.T."/>
            <person name="Jun S."/>
            <person name="Lee S.J."/>
            <person name="Kim Y."/>
            <person name="Won Y.J."/>
        </authorList>
    </citation>
    <scope>NUCLEOTIDE SEQUENCE [LARGE SCALE GENOMIC DNA]</scope>
    <source>
        <strain evidence="17">Wonlab-2016</strain>
    </source>
</reference>
<feature type="region of interest" description="Disordered" evidence="13">
    <location>
        <begin position="269"/>
        <end position="292"/>
    </location>
</feature>
<evidence type="ECO:0000259" key="16">
    <source>
        <dbReference type="SMART" id="SM00918"/>
    </source>
</evidence>
<dbReference type="SMART" id="SM00918">
    <property type="entry name" value="Lig_chan-Glu_bd"/>
    <property type="match status" value="1"/>
</dbReference>
<keyword evidence="2" id="KW-0813">Transport</keyword>
<accession>A0ABD0LZF7</accession>
<evidence type="ECO:0000256" key="1">
    <source>
        <dbReference type="ARBA" id="ARBA00004651"/>
    </source>
</evidence>
<gene>
    <name evidence="17" type="ORF">BaRGS_00003864</name>
</gene>
<dbReference type="Gene3D" id="1.10.287.70">
    <property type="match status" value="1"/>
</dbReference>
<feature type="region of interest" description="Disordered" evidence="13">
    <location>
        <begin position="150"/>
        <end position="179"/>
    </location>
</feature>
<dbReference type="InterPro" id="IPR008139">
    <property type="entry name" value="SaposinB_dom"/>
</dbReference>
<feature type="compositionally biased region" description="Basic and acidic residues" evidence="13">
    <location>
        <begin position="150"/>
        <end position="166"/>
    </location>
</feature>
<organism evidence="17 18">
    <name type="scientific">Batillaria attramentaria</name>
    <dbReference type="NCBI Taxonomy" id="370345"/>
    <lineage>
        <taxon>Eukaryota</taxon>
        <taxon>Metazoa</taxon>
        <taxon>Spiralia</taxon>
        <taxon>Lophotrochozoa</taxon>
        <taxon>Mollusca</taxon>
        <taxon>Gastropoda</taxon>
        <taxon>Caenogastropoda</taxon>
        <taxon>Sorbeoconcha</taxon>
        <taxon>Cerithioidea</taxon>
        <taxon>Batillariidae</taxon>
        <taxon>Batillaria</taxon>
    </lineage>
</organism>
<evidence type="ECO:0000256" key="8">
    <source>
        <dbReference type="ARBA" id="ARBA00023157"/>
    </source>
</evidence>
<evidence type="ECO:0000256" key="6">
    <source>
        <dbReference type="ARBA" id="ARBA00023065"/>
    </source>
</evidence>
<evidence type="ECO:0000313" key="18">
    <source>
        <dbReference type="Proteomes" id="UP001519460"/>
    </source>
</evidence>
<keyword evidence="12" id="KW-0407">Ion channel</keyword>
<dbReference type="PANTHER" id="PTHR42643">
    <property type="entry name" value="IONOTROPIC RECEPTOR 20A-RELATED"/>
    <property type="match status" value="1"/>
</dbReference>
<dbReference type="GO" id="GO:0050906">
    <property type="term" value="P:detection of stimulus involved in sensory perception"/>
    <property type="evidence" value="ECO:0007669"/>
    <property type="project" value="UniProtKB-ARBA"/>
</dbReference>
<keyword evidence="3" id="KW-1003">Cell membrane</keyword>
<dbReference type="Gene3D" id="3.40.190.10">
    <property type="entry name" value="Periplasmic binding protein-like II"/>
    <property type="match status" value="1"/>
</dbReference>
<dbReference type="SUPFAM" id="SSF53850">
    <property type="entry name" value="Periplasmic binding protein-like II"/>
    <property type="match status" value="1"/>
</dbReference>
<dbReference type="Proteomes" id="UP001519460">
    <property type="component" value="Unassembled WGS sequence"/>
</dbReference>
<evidence type="ECO:0000256" key="14">
    <source>
        <dbReference type="SAM" id="Phobius"/>
    </source>
</evidence>
<dbReference type="AlphaFoldDB" id="A0ABD0LZF7"/>
<keyword evidence="6" id="KW-0406">Ion transport</keyword>
<protein>
    <recommendedName>
        <fullName evidence="19">Ionotropic glutamate receptor</fullName>
    </recommendedName>
</protein>
<keyword evidence="11" id="KW-1071">Ligand-gated ion channel</keyword>
<evidence type="ECO:0000256" key="12">
    <source>
        <dbReference type="ARBA" id="ARBA00023303"/>
    </source>
</evidence>
<dbReference type="SMART" id="SM00741">
    <property type="entry name" value="SapB"/>
    <property type="match status" value="1"/>
</dbReference>
<dbReference type="InterPro" id="IPR052192">
    <property type="entry name" value="Insect_Ionotropic_Sensory_Rcpt"/>
</dbReference>
<evidence type="ECO:0000256" key="4">
    <source>
        <dbReference type="ARBA" id="ARBA00022692"/>
    </source>
</evidence>
<feature type="domain" description="Saposin B-type" evidence="15">
    <location>
        <begin position="565"/>
        <end position="644"/>
    </location>
</feature>
<evidence type="ECO:0000256" key="7">
    <source>
        <dbReference type="ARBA" id="ARBA00023136"/>
    </source>
</evidence>
<feature type="domain" description="Ionotropic glutamate receptor L-glutamate and glycine-binding" evidence="16">
    <location>
        <begin position="5"/>
        <end position="65"/>
    </location>
</feature>
<comment type="subcellular location">
    <subcellularLocation>
        <location evidence="1">Cell membrane</location>
        <topology evidence="1">Multi-pass membrane protein</topology>
    </subcellularLocation>
</comment>
<keyword evidence="10" id="KW-0325">Glycoprotein</keyword>
<dbReference type="GO" id="GO:0034220">
    <property type="term" value="P:monoatomic ion transmembrane transport"/>
    <property type="evidence" value="ECO:0007669"/>
    <property type="project" value="UniProtKB-KW"/>
</dbReference>
<evidence type="ECO:0000256" key="13">
    <source>
        <dbReference type="SAM" id="MobiDB-lite"/>
    </source>
</evidence>
<keyword evidence="8" id="KW-1015">Disulfide bond</keyword>
<evidence type="ECO:0000256" key="10">
    <source>
        <dbReference type="ARBA" id="ARBA00023180"/>
    </source>
</evidence>
<feature type="transmembrane region" description="Helical" evidence="14">
    <location>
        <begin position="331"/>
        <end position="356"/>
    </location>
</feature>
<dbReference type="InterPro" id="IPR001320">
    <property type="entry name" value="Iontro_rcpt_C"/>
</dbReference>
<evidence type="ECO:0000259" key="15">
    <source>
        <dbReference type="SMART" id="SM00741"/>
    </source>
</evidence>
<dbReference type="PANTHER" id="PTHR42643:SF24">
    <property type="entry name" value="IONOTROPIC RECEPTOR 60A"/>
    <property type="match status" value="1"/>
</dbReference>
<keyword evidence="9" id="KW-0675">Receptor</keyword>
<dbReference type="Pfam" id="PF10613">
    <property type="entry name" value="Lig_chan-Glu_bd"/>
    <property type="match status" value="1"/>
</dbReference>
<proteinExistence type="predicted"/>
<keyword evidence="5 14" id="KW-1133">Transmembrane helix</keyword>
<evidence type="ECO:0000313" key="17">
    <source>
        <dbReference type="EMBL" id="KAK7504836.1"/>
    </source>
</evidence>
<keyword evidence="4 14" id="KW-0812">Transmembrane</keyword>
<evidence type="ECO:0000256" key="3">
    <source>
        <dbReference type="ARBA" id="ARBA00022475"/>
    </source>
</evidence>
<evidence type="ECO:0000256" key="9">
    <source>
        <dbReference type="ARBA" id="ARBA00023170"/>
    </source>
</evidence>
<name>A0ABD0LZF7_9CAEN</name>
<keyword evidence="18" id="KW-1185">Reference proteome</keyword>
<dbReference type="InterPro" id="IPR019594">
    <property type="entry name" value="Glu/Gly-bd"/>
</dbReference>
<feature type="compositionally biased region" description="Basic and acidic residues" evidence="13">
    <location>
        <begin position="269"/>
        <end position="287"/>
    </location>
</feature>
<sequence>MVWEPFIIRYKDGNRTQYTGLCVDLLEYIARDLNFTYVISEPPDLSWGHRLPNGTWVGMTAMLKRKEVDLALAGMSVTSERATVSDYSEGFYFDELALLVSRPTEEIGWTFFLRPFHWLVYIALGGSLIFVTAVFVFLERLGDQANMRKDQGNMRRDQGNMRRDQGNMRGDQGNIRRDQANMRGDQGNIRRDQANMRGDQGNMRGDQGNIRRDQANMRRDQANMCMDEGNMGRDQANMRRDQANTWMDDGNMRMDQPHMWMDQGNIKRDQGNIKRDQGNTRRDKEGGVWHGRQPPSVVDSVLGAVETLFGALLGRAVIYKWRQTPGGRILLSSWILVSLVTVTTYTANLTAFSVVTRQRVPFNTLRQLVKRDDYRWGFLSGTMLESILPHSSNEDYTSFYRGAVSFAESDPSVLSPDVDVQMAQVNSGQYVFLGTLSIYHHYKSRYCQLTVVSERIEDAIELGLVDYWSRKRFPNNYRCAGEEKAEVMSLSLEHVQSAFLVAGMGLVAAALVFGLECLRVATFLVMALVVMCPARVLTSSSVPGPDTVYFQHDFGITTQPNADINRCSVCVRFADTALMVLLNIIVNVGVIGSCEDLCDMLPQPHPQGDVCNKLCGTVGIGDFVKSVVKANSNSIYFCELLGTCPVNDEGDAQISGLTVSPEDGPQGPRKIRFTVESKNGIGTGQLVLSVSTVDGIPNASAFPSSQTFTLNASPAPNCDPDKQTCEKWLPGKYTLSVDICNGECGSSEPHSAPYDHKQTTFTITEH</sequence>
<evidence type="ECO:0000256" key="5">
    <source>
        <dbReference type="ARBA" id="ARBA00022989"/>
    </source>
</evidence>
<dbReference type="GO" id="GO:0005886">
    <property type="term" value="C:plasma membrane"/>
    <property type="evidence" value="ECO:0007669"/>
    <property type="project" value="UniProtKB-SubCell"/>
</dbReference>